<dbReference type="SUPFAM" id="SSF143990">
    <property type="entry name" value="YbiA-like"/>
    <property type="match status" value="2"/>
</dbReference>
<protein>
    <recommendedName>
        <fullName evidence="2">NADAR domain-containing protein</fullName>
    </recommendedName>
</protein>
<evidence type="ECO:0000259" key="2">
    <source>
        <dbReference type="Pfam" id="PF08719"/>
    </source>
</evidence>
<accession>A0AAN6ZP12</accession>
<dbReference type="AlphaFoldDB" id="A0AAN6ZP12"/>
<sequence length="232" mass="25671">MPTKQSKPQHRVTKPARAARPKRSPPLPQPSTTDDDPSSPVYFWRETEPLTGYLSQWYPCAFSDDTDSSTIYKTAEHYMMYQKAVLFSDPAVGAEILAAEHPRLVKALGRKVANFDGAVWNKHREAIVHRGNVLKFTRPVDTKDGKWAVRVPGTDGGESEGVDRSIKELLLGTGDRELVEASPRDRIWGVGFGAARAGSMRAKWGLNLLGKALVSVREELKKEAEEGGEEAD</sequence>
<organism evidence="3 4">
    <name type="scientific">Dichotomopilus funicola</name>
    <dbReference type="NCBI Taxonomy" id="1934379"/>
    <lineage>
        <taxon>Eukaryota</taxon>
        <taxon>Fungi</taxon>
        <taxon>Dikarya</taxon>
        <taxon>Ascomycota</taxon>
        <taxon>Pezizomycotina</taxon>
        <taxon>Sordariomycetes</taxon>
        <taxon>Sordariomycetidae</taxon>
        <taxon>Sordariales</taxon>
        <taxon>Chaetomiaceae</taxon>
        <taxon>Dichotomopilus</taxon>
    </lineage>
</organism>
<reference evidence="3" key="2">
    <citation type="submission" date="2023-05" db="EMBL/GenBank/DDBJ databases">
        <authorList>
            <consortium name="Lawrence Berkeley National Laboratory"/>
            <person name="Steindorff A."/>
            <person name="Hensen N."/>
            <person name="Bonometti L."/>
            <person name="Westerberg I."/>
            <person name="Brannstrom I.O."/>
            <person name="Guillou S."/>
            <person name="Cros-Aarteil S."/>
            <person name="Calhoun S."/>
            <person name="Haridas S."/>
            <person name="Kuo A."/>
            <person name="Mondo S."/>
            <person name="Pangilinan J."/>
            <person name="Riley R."/>
            <person name="Labutti K."/>
            <person name="Andreopoulos B."/>
            <person name="Lipzen A."/>
            <person name="Chen C."/>
            <person name="Yanf M."/>
            <person name="Daum C."/>
            <person name="Ng V."/>
            <person name="Clum A."/>
            <person name="Ohm R."/>
            <person name="Martin F."/>
            <person name="Silar P."/>
            <person name="Natvig D."/>
            <person name="Lalanne C."/>
            <person name="Gautier V."/>
            <person name="Ament-Velasquez S.L."/>
            <person name="Kruys A."/>
            <person name="Hutchinson M.I."/>
            <person name="Powell A.J."/>
            <person name="Barry K."/>
            <person name="Miller A.N."/>
            <person name="Grigoriev I.V."/>
            <person name="Debuchy R."/>
            <person name="Gladieux P."/>
            <person name="Thoren M.H."/>
            <person name="Johannesson H."/>
        </authorList>
    </citation>
    <scope>NUCLEOTIDE SEQUENCE</scope>
    <source>
        <strain evidence="3">CBS 141.50</strain>
    </source>
</reference>
<evidence type="ECO:0000313" key="4">
    <source>
        <dbReference type="Proteomes" id="UP001302676"/>
    </source>
</evidence>
<dbReference type="RefSeq" id="XP_062638115.1">
    <property type="nucleotide sequence ID" value="XM_062776865.1"/>
</dbReference>
<keyword evidence="4" id="KW-1185">Reference proteome</keyword>
<dbReference type="CDD" id="cd15457">
    <property type="entry name" value="NADAR"/>
    <property type="match status" value="1"/>
</dbReference>
<dbReference type="InterPro" id="IPR012816">
    <property type="entry name" value="NADAR"/>
</dbReference>
<evidence type="ECO:0000256" key="1">
    <source>
        <dbReference type="SAM" id="MobiDB-lite"/>
    </source>
</evidence>
<dbReference type="GeneID" id="87813478"/>
<name>A0AAN6ZP12_9PEZI</name>
<dbReference type="EMBL" id="MU853574">
    <property type="protein sequence ID" value="KAK4144744.1"/>
    <property type="molecule type" value="Genomic_DNA"/>
</dbReference>
<proteinExistence type="predicted"/>
<dbReference type="Proteomes" id="UP001302676">
    <property type="component" value="Unassembled WGS sequence"/>
</dbReference>
<feature type="domain" description="NADAR" evidence="2">
    <location>
        <begin position="42"/>
        <end position="221"/>
    </location>
</feature>
<dbReference type="InterPro" id="IPR037238">
    <property type="entry name" value="YbiA-like_sf"/>
</dbReference>
<comment type="caution">
    <text evidence="3">The sequence shown here is derived from an EMBL/GenBank/DDBJ whole genome shotgun (WGS) entry which is preliminary data.</text>
</comment>
<feature type="compositionally biased region" description="Basic residues" evidence="1">
    <location>
        <begin position="7"/>
        <end position="23"/>
    </location>
</feature>
<evidence type="ECO:0000313" key="3">
    <source>
        <dbReference type="EMBL" id="KAK4144744.1"/>
    </source>
</evidence>
<gene>
    <name evidence="3" type="ORF">C8A04DRAFT_11176</name>
</gene>
<dbReference type="Gene3D" id="1.10.357.40">
    <property type="entry name" value="YbiA-like"/>
    <property type="match status" value="1"/>
</dbReference>
<dbReference type="NCBIfam" id="TIGR02464">
    <property type="entry name" value="ribofla_fusion"/>
    <property type="match status" value="1"/>
</dbReference>
<reference evidence="3" key="1">
    <citation type="journal article" date="2023" name="Mol. Phylogenet. Evol.">
        <title>Genome-scale phylogeny and comparative genomics of the fungal order Sordariales.</title>
        <authorList>
            <person name="Hensen N."/>
            <person name="Bonometti L."/>
            <person name="Westerberg I."/>
            <person name="Brannstrom I.O."/>
            <person name="Guillou S."/>
            <person name="Cros-Aarteil S."/>
            <person name="Calhoun S."/>
            <person name="Haridas S."/>
            <person name="Kuo A."/>
            <person name="Mondo S."/>
            <person name="Pangilinan J."/>
            <person name="Riley R."/>
            <person name="LaButti K."/>
            <person name="Andreopoulos B."/>
            <person name="Lipzen A."/>
            <person name="Chen C."/>
            <person name="Yan M."/>
            <person name="Daum C."/>
            <person name="Ng V."/>
            <person name="Clum A."/>
            <person name="Steindorff A."/>
            <person name="Ohm R.A."/>
            <person name="Martin F."/>
            <person name="Silar P."/>
            <person name="Natvig D.O."/>
            <person name="Lalanne C."/>
            <person name="Gautier V."/>
            <person name="Ament-Velasquez S.L."/>
            <person name="Kruys A."/>
            <person name="Hutchinson M.I."/>
            <person name="Powell A.J."/>
            <person name="Barry K."/>
            <person name="Miller A.N."/>
            <person name="Grigoriev I.V."/>
            <person name="Debuchy R."/>
            <person name="Gladieux P."/>
            <person name="Hiltunen Thoren M."/>
            <person name="Johannesson H."/>
        </authorList>
    </citation>
    <scope>NUCLEOTIDE SEQUENCE</scope>
    <source>
        <strain evidence="3">CBS 141.50</strain>
    </source>
</reference>
<feature type="region of interest" description="Disordered" evidence="1">
    <location>
        <begin position="1"/>
        <end position="40"/>
    </location>
</feature>
<dbReference type="Pfam" id="PF08719">
    <property type="entry name" value="NADAR"/>
    <property type="match status" value="1"/>
</dbReference>